<dbReference type="Proteomes" id="UP000478052">
    <property type="component" value="Unassembled WGS sequence"/>
</dbReference>
<dbReference type="PANTHER" id="PTHR11266:SF75">
    <property type="entry name" value="IP10007P-RELATED"/>
    <property type="match status" value="1"/>
</dbReference>
<protein>
    <submittedName>
        <fullName evidence="7">Mpv17-like protein</fullName>
    </submittedName>
</protein>
<evidence type="ECO:0000256" key="6">
    <source>
        <dbReference type="RuleBase" id="RU363053"/>
    </source>
</evidence>
<evidence type="ECO:0000256" key="4">
    <source>
        <dbReference type="ARBA" id="ARBA00022989"/>
    </source>
</evidence>
<keyword evidence="4 6" id="KW-1133">Transmembrane helix</keyword>
<feature type="transmembrane region" description="Helical" evidence="6">
    <location>
        <begin position="50"/>
        <end position="72"/>
    </location>
</feature>
<comment type="subcellular location">
    <subcellularLocation>
        <location evidence="1">Membrane</location>
        <topology evidence="1">Multi-pass membrane protein</topology>
    </subcellularLocation>
</comment>
<evidence type="ECO:0000256" key="5">
    <source>
        <dbReference type="ARBA" id="ARBA00023136"/>
    </source>
</evidence>
<dbReference type="GO" id="GO:0016020">
    <property type="term" value="C:membrane"/>
    <property type="evidence" value="ECO:0007669"/>
    <property type="project" value="UniProtKB-SubCell"/>
</dbReference>
<feature type="transmembrane region" description="Helical" evidence="6">
    <location>
        <begin position="132"/>
        <end position="149"/>
    </location>
</feature>
<dbReference type="GO" id="GO:0005739">
    <property type="term" value="C:mitochondrion"/>
    <property type="evidence" value="ECO:0007669"/>
    <property type="project" value="TreeGrafter"/>
</dbReference>
<evidence type="ECO:0000256" key="2">
    <source>
        <dbReference type="ARBA" id="ARBA00006824"/>
    </source>
</evidence>
<comment type="similarity">
    <text evidence="2 6">Belongs to the peroxisomal membrane protein PXMP2/4 family.</text>
</comment>
<reference evidence="7 8" key="1">
    <citation type="submission" date="2019-08" db="EMBL/GenBank/DDBJ databases">
        <title>Whole genome of Aphis craccivora.</title>
        <authorList>
            <person name="Voronova N.V."/>
            <person name="Shulinski R.S."/>
            <person name="Bandarenka Y.V."/>
            <person name="Zhorov D.G."/>
            <person name="Warner D."/>
        </authorList>
    </citation>
    <scope>NUCLEOTIDE SEQUENCE [LARGE SCALE GENOMIC DNA]</scope>
    <source>
        <strain evidence="7">180601</strain>
        <tissue evidence="7">Whole Body</tissue>
    </source>
</reference>
<dbReference type="EMBL" id="VUJU01001430">
    <property type="protein sequence ID" value="KAF0765312.1"/>
    <property type="molecule type" value="Genomic_DNA"/>
</dbReference>
<dbReference type="InterPro" id="IPR007248">
    <property type="entry name" value="Mpv17_PMP22"/>
</dbReference>
<feature type="transmembrane region" description="Helical" evidence="6">
    <location>
        <begin position="161"/>
        <end position="180"/>
    </location>
</feature>
<proteinExistence type="inferred from homology"/>
<evidence type="ECO:0000313" key="7">
    <source>
        <dbReference type="EMBL" id="KAF0765312.1"/>
    </source>
</evidence>
<dbReference type="AlphaFoldDB" id="A0A6G0Z3T6"/>
<feature type="transmembrane region" description="Helical" evidence="6">
    <location>
        <begin position="92"/>
        <end position="111"/>
    </location>
</feature>
<evidence type="ECO:0000256" key="3">
    <source>
        <dbReference type="ARBA" id="ARBA00022692"/>
    </source>
</evidence>
<accession>A0A6G0Z3T6</accession>
<comment type="caution">
    <text evidence="7">The sequence shown here is derived from an EMBL/GenBank/DDBJ whole genome shotgun (WGS) entry which is preliminary data.</text>
</comment>
<keyword evidence="3 6" id="KW-0812">Transmembrane</keyword>
<dbReference type="Pfam" id="PF04117">
    <property type="entry name" value="Mpv17_PMP22"/>
    <property type="match status" value="1"/>
</dbReference>
<evidence type="ECO:0000256" key="1">
    <source>
        <dbReference type="ARBA" id="ARBA00004141"/>
    </source>
</evidence>
<dbReference type="PANTHER" id="PTHR11266">
    <property type="entry name" value="PEROXISOMAL MEMBRANE PROTEIN 2, PXMP2 MPV17"/>
    <property type="match status" value="1"/>
</dbReference>
<evidence type="ECO:0000313" key="8">
    <source>
        <dbReference type="Proteomes" id="UP000478052"/>
    </source>
</evidence>
<keyword evidence="8" id="KW-1185">Reference proteome</keyword>
<name>A0A6G0Z3T6_APHCR</name>
<dbReference type="OrthoDB" id="430207at2759"/>
<gene>
    <name evidence="7" type="ORF">FWK35_00022107</name>
</gene>
<sequence>MWSKIFKASKHGLVRGVAIYSVTWPVSSLIQQTLEPSGNKTIDLQRAAKFSMYGGLFVAPTLYAWMRFASYVWPSMTITSHITKAVVEQFSYGPFAMASFFFFMTLLDGGTIEDAKMEVKEKFFSTWKVKRLIIQFKVKIIAVMVWPVLQTINYCVIPPRNRLIFVSFAGLVWTTFLAYIKYEKNRHIPIADKKTD</sequence>
<organism evidence="7 8">
    <name type="scientific">Aphis craccivora</name>
    <name type="common">Cowpea aphid</name>
    <dbReference type="NCBI Taxonomy" id="307492"/>
    <lineage>
        <taxon>Eukaryota</taxon>
        <taxon>Metazoa</taxon>
        <taxon>Ecdysozoa</taxon>
        <taxon>Arthropoda</taxon>
        <taxon>Hexapoda</taxon>
        <taxon>Insecta</taxon>
        <taxon>Pterygota</taxon>
        <taxon>Neoptera</taxon>
        <taxon>Paraneoptera</taxon>
        <taxon>Hemiptera</taxon>
        <taxon>Sternorrhyncha</taxon>
        <taxon>Aphidomorpha</taxon>
        <taxon>Aphidoidea</taxon>
        <taxon>Aphididae</taxon>
        <taxon>Aphidini</taxon>
        <taxon>Aphis</taxon>
        <taxon>Aphis</taxon>
    </lineage>
</organism>
<keyword evidence="5 6" id="KW-0472">Membrane</keyword>